<evidence type="ECO:0000259" key="9">
    <source>
        <dbReference type="PROSITE" id="PS51671"/>
    </source>
</evidence>
<evidence type="ECO:0000313" key="11">
    <source>
        <dbReference type="Proteomes" id="UP001085076"/>
    </source>
</evidence>
<dbReference type="AlphaFoldDB" id="A0A9D5CMN8"/>
<evidence type="ECO:0000256" key="3">
    <source>
        <dbReference type="ARBA" id="ARBA00023015"/>
    </source>
</evidence>
<reference evidence="10" key="2">
    <citation type="journal article" date="2022" name="Hortic Res">
        <title>The genome of Dioscorea zingiberensis sheds light on the biosynthesis, origin and evolution of the medicinally important diosgenin saponins.</title>
        <authorList>
            <person name="Li Y."/>
            <person name="Tan C."/>
            <person name="Li Z."/>
            <person name="Guo J."/>
            <person name="Li S."/>
            <person name="Chen X."/>
            <person name="Wang C."/>
            <person name="Dai X."/>
            <person name="Yang H."/>
            <person name="Song W."/>
            <person name="Hou L."/>
            <person name="Xu J."/>
            <person name="Tong Z."/>
            <person name="Xu A."/>
            <person name="Yuan X."/>
            <person name="Wang W."/>
            <person name="Yang Q."/>
            <person name="Chen L."/>
            <person name="Sun Z."/>
            <person name="Wang K."/>
            <person name="Pan B."/>
            <person name="Chen J."/>
            <person name="Bao Y."/>
            <person name="Liu F."/>
            <person name="Qi X."/>
            <person name="Gang D.R."/>
            <person name="Wen J."/>
            <person name="Li J."/>
        </authorList>
    </citation>
    <scope>NUCLEOTIDE SEQUENCE</scope>
    <source>
        <strain evidence="10">Dzin_1.0</strain>
    </source>
</reference>
<dbReference type="PANTHER" id="PTHR46266:SF4">
    <property type="entry name" value="TRANSCRIPTION FACTOR TT8"/>
    <property type="match status" value="1"/>
</dbReference>
<feature type="region of interest" description="Disordered" evidence="7">
    <location>
        <begin position="514"/>
        <end position="542"/>
    </location>
</feature>
<dbReference type="InterPro" id="IPR025610">
    <property type="entry name" value="MYC/MYB_N"/>
</dbReference>
<dbReference type="InterPro" id="IPR011598">
    <property type="entry name" value="bHLH_dom"/>
</dbReference>
<dbReference type="Pfam" id="PF00010">
    <property type="entry name" value="HLH"/>
    <property type="match status" value="1"/>
</dbReference>
<comment type="caution">
    <text evidence="10">The sequence shown here is derived from an EMBL/GenBank/DDBJ whole genome shotgun (WGS) entry which is preliminary data.</text>
</comment>
<evidence type="ECO:0000259" key="8">
    <source>
        <dbReference type="PROSITE" id="PS50888"/>
    </source>
</evidence>
<dbReference type="InterPro" id="IPR002912">
    <property type="entry name" value="ACT_dom"/>
</dbReference>
<keyword evidence="4" id="KW-0010">Activator</keyword>
<accession>A0A9D5CMN8</accession>
<dbReference type="EMBL" id="JAGGNH010000004">
    <property type="protein sequence ID" value="KAJ0976085.1"/>
    <property type="molecule type" value="Genomic_DNA"/>
</dbReference>
<feature type="compositionally biased region" description="Acidic residues" evidence="7">
    <location>
        <begin position="229"/>
        <end position="257"/>
    </location>
</feature>
<evidence type="ECO:0000256" key="4">
    <source>
        <dbReference type="ARBA" id="ARBA00023159"/>
    </source>
</evidence>
<dbReference type="InterPro" id="IPR054502">
    <property type="entry name" value="bHLH-TF_ACT-like_plant"/>
</dbReference>
<evidence type="ECO:0000313" key="10">
    <source>
        <dbReference type="EMBL" id="KAJ0976085.1"/>
    </source>
</evidence>
<evidence type="ECO:0000256" key="6">
    <source>
        <dbReference type="ARBA" id="ARBA00023242"/>
    </source>
</evidence>
<dbReference type="SUPFAM" id="SSF47459">
    <property type="entry name" value="HLH, helix-loop-helix DNA-binding domain"/>
    <property type="match status" value="1"/>
</dbReference>
<comment type="subcellular location">
    <subcellularLocation>
        <location evidence="1">Nucleus</location>
    </subcellularLocation>
</comment>
<dbReference type="Gene3D" id="4.10.280.10">
    <property type="entry name" value="Helix-loop-helix DNA-binding domain"/>
    <property type="match status" value="1"/>
</dbReference>
<dbReference type="SMART" id="SM00353">
    <property type="entry name" value="HLH"/>
    <property type="match status" value="1"/>
</dbReference>
<name>A0A9D5CMN8_9LILI</name>
<dbReference type="GO" id="GO:0046983">
    <property type="term" value="F:protein dimerization activity"/>
    <property type="evidence" value="ECO:0007669"/>
    <property type="project" value="InterPro"/>
</dbReference>
<dbReference type="PROSITE" id="PS50888">
    <property type="entry name" value="BHLH"/>
    <property type="match status" value="1"/>
</dbReference>
<keyword evidence="5" id="KW-0804">Transcription</keyword>
<evidence type="ECO:0000256" key="2">
    <source>
        <dbReference type="ARBA" id="ARBA00005510"/>
    </source>
</evidence>
<protein>
    <recommendedName>
        <fullName evidence="12">BHLH domain-containing protein</fullName>
    </recommendedName>
</protein>
<dbReference type="GO" id="GO:0005634">
    <property type="term" value="C:nucleus"/>
    <property type="evidence" value="ECO:0007669"/>
    <property type="project" value="UniProtKB-SubCell"/>
</dbReference>
<feature type="compositionally biased region" description="Basic and acidic residues" evidence="7">
    <location>
        <begin position="514"/>
        <end position="524"/>
    </location>
</feature>
<feature type="domain" description="ACT" evidence="9">
    <location>
        <begin position="577"/>
        <end position="649"/>
    </location>
</feature>
<evidence type="ECO:0008006" key="12">
    <source>
        <dbReference type="Google" id="ProtNLM"/>
    </source>
</evidence>
<dbReference type="OrthoDB" id="690068at2759"/>
<keyword evidence="6" id="KW-0539">Nucleus</keyword>
<reference evidence="10" key="1">
    <citation type="submission" date="2021-03" db="EMBL/GenBank/DDBJ databases">
        <authorList>
            <person name="Li Z."/>
            <person name="Yang C."/>
        </authorList>
    </citation>
    <scope>NUCLEOTIDE SEQUENCE</scope>
    <source>
        <strain evidence="10">Dzin_1.0</strain>
        <tissue evidence="10">Leaf</tissue>
    </source>
</reference>
<feature type="domain" description="BHLH" evidence="8">
    <location>
        <begin position="450"/>
        <end position="499"/>
    </location>
</feature>
<evidence type="ECO:0000256" key="5">
    <source>
        <dbReference type="ARBA" id="ARBA00023163"/>
    </source>
</evidence>
<dbReference type="CDD" id="cd02116">
    <property type="entry name" value="ACT"/>
    <property type="match status" value="1"/>
</dbReference>
<dbReference type="PANTHER" id="PTHR46266">
    <property type="entry name" value="TRANSCRIPTION FACTOR TT8"/>
    <property type="match status" value="1"/>
</dbReference>
<organism evidence="10 11">
    <name type="scientific">Dioscorea zingiberensis</name>
    <dbReference type="NCBI Taxonomy" id="325984"/>
    <lineage>
        <taxon>Eukaryota</taxon>
        <taxon>Viridiplantae</taxon>
        <taxon>Streptophyta</taxon>
        <taxon>Embryophyta</taxon>
        <taxon>Tracheophyta</taxon>
        <taxon>Spermatophyta</taxon>
        <taxon>Magnoliopsida</taxon>
        <taxon>Liliopsida</taxon>
        <taxon>Dioscoreales</taxon>
        <taxon>Dioscoreaceae</taxon>
        <taxon>Dioscorea</taxon>
    </lineage>
</organism>
<dbReference type="SUPFAM" id="SSF55021">
    <property type="entry name" value="ACT-like"/>
    <property type="match status" value="1"/>
</dbReference>
<keyword evidence="11" id="KW-1185">Reference proteome</keyword>
<evidence type="ECO:0000256" key="7">
    <source>
        <dbReference type="SAM" id="MobiDB-lite"/>
    </source>
</evidence>
<dbReference type="InterPro" id="IPR036638">
    <property type="entry name" value="HLH_DNA-bd_sf"/>
</dbReference>
<dbReference type="InterPro" id="IPR045865">
    <property type="entry name" value="ACT-like_dom_sf"/>
</dbReference>
<gene>
    <name evidence="10" type="ORF">J5N97_018050</name>
</gene>
<dbReference type="Pfam" id="PF14215">
    <property type="entry name" value="bHLH-MYC_N"/>
    <property type="match status" value="1"/>
</dbReference>
<proteinExistence type="inferred from homology"/>
<comment type="similarity">
    <text evidence="2">Belongs to the bHLH protein family.</text>
</comment>
<sequence length="649" mass="72839">MASPATSHHLLQPLQLAVQSIQWTYSLFWHFNPQEGVLVWGDGYYNGTIKTRKTVQPMEVTTEDAALQRSRQLRELYDALSAGEANPPARRPCAALSPEDLTESEWFYLMCVSFSFPPGVGLPGKAFAMQRNVWLTRANETDSKNFSRAILAKSAGIQTVVCIPIGYGVVELGTTEMVEEDLRLIERAKSFFLENSTSNIEHQQMYNFQHLAIVPPLSVEPEGSNRGGEEDDDDDEDDENGGDEEDDDGDDEAEVVTESEALTGRSKTAAPMVITEPSELMQLEMPEEIRLGSPDECSDNLDSELQMFGMDQTTSAHCGNPNQSDTYQAWQLLHEDLCNSLAQPSGTPQIQELAQEDAHYSETVKTVLHNNSSRWMASLAGGYPAHSKQSAFCEWRCDSDHRFTSLSSEARTSQLMLKFILFSVPKLHLKGEYEKTPGRSRFLKGTPQEELSGSHVLAERRRREKLNERFIILRSLVPCVTKVDKASILGDTIEYVKQLRKIIQDLESKNKKMESDWRSKEHNVKVQANSSSSHSSALPEKRKLRVMEVGDGTGKSARVLASPGTNVQVSIIETDALLELQCPYRDGLLFKIMQTLQELQLEITSIQSSVTDGIFAAEMRAKVRDREMNAKKVTIMEVKKAMHQIFNQY</sequence>
<feature type="region of interest" description="Disordered" evidence="7">
    <location>
        <begin position="218"/>
        <end position="272"/>
    </location>
</feature>
<dbReference type="Pfam" id="PF22754">
    <property type="entry name" value="bHLH-TF_ACT-like_plant"/>
    <property type="match status" value="1"/>
</dbReference>
<evidence type="ECO:0000256" key="1">
    <source>
        <dbReference type="ARBA" id="ARBA00004123"/>
    </source>
</evidence>
<dbReference type="Proteomes" id="UP001085076">
    <property type="component" value="Miscellaneous, Linkage group lg04"/>
</dbReference>
<keyword evidence="3" id="KW-0805">Transcription regulation</keyword>
<dbReference type="PROSITE" id="PS51671">
    <property type="entry name" value="ACT"/>
    <property type="match status" value="1"/>
</dbReference>